<dbReference type="RefSeq" id="WP_121587552.1">
    <property type="nucleotide sequence ID" value="NZ_RCHT01000038.1"/>
</dbReference>
<dbReference type="EMBL" id="RCHT01000038">
    <property type="protein sequence ID" value="RLL08033.1"/>
    <property type="molecule type" value="Genomic_DNA"/>
</dbReference>
<feature type="domain" description="HPt" evidence="1">
    <location>
        <begin position="43"/>
        <end position="94"/>
    </location>
</feature>
<evidence type="ECO:0000313" key="3">
    <source>
        <dbReference type="Proteomes" id="UP000276301"/>
    </source>
</evidence>
<keyword evidence="3" id="KW-1185">Reference proteome</keyword>
<accession>A0A498CLD4</accession>
<dbReference type="InterPro" id="IPR008207">
    <property type="entry name" value="Sig_transdc_His_kin_Hpt_dom"/>
</dbReference>
<name>A0A498CLD4_9FIRM</name>
<dbReference type="InterPro" id="IPR036641">
    <property type="entry name" value="HPT_dom_sf"/>
</dbReference>
<organism evidence="2 3">
    <name type="scientific">Anaerotruncus massiliensis</name>
    <name type="common">ex Liu et al. 2021</name>
    <dbReference type="NCBI Taxonomy" id="2321404"/>
    <lineage>
        <taxon>Bacteria</taxon>
        <taxon>Bacillati</taxon>
        <taxon>Bacillota</taxon>
        <taxon>Clostridia</taxon>
        <taxon>Eubacteriales</taxon>
        <taxon>Oscillospiraceae</taxon>
        <taxon>Anaerotruncus</taxon>
    </lineage>
</organism>
<dbReference type="Pfam" id="PF01627">
    <property type="entry name" value="Hpt"/>
    <property type="match status" value="1"/>
</dbReference>
<dbReference type="SUPFAM" id="SSF47226">
    <property type="entry name" value="Histidine-containing phosphotransfer domain, HPT domain"/>
    <property type="match status" value="1"/>
</dbReference>
<reference evidence="2 3" key="1">
    <citation type="submission" date="2018-10" db="EMBL/GenBank/DDBJ databases">
        <title>Anaerotruncus faecis sp. nov., isolated from human feces.</title>
        <authorList>
            <person name="Wang Y.-J."/>
        </authorList>
    </citation>
    <scope>NUCLEOTIDE SEQUENCE [LARGE SCALE GENOMIC DNA]</scope>
    <source>
        <strain evidence="2 3">22A2-44</strain>
    </source>
</reference>
<gene>
    <name evidence="2" type="ORF">D4A47_12680</name>
</gene>
<dbReference type="AlphaFoldDB" id="A0A498CLD4"/>
<dbReference type="Gene3D" id="1.20.120.160">
    <property type="entry name" value="HPT domain"/>
    <property type="match status" value="1"/>
</dbReference>
<dbReference type="Proteomes" id="UP000276301">
    <property type="component" value="Unassembled WGS sequence"/>
</dbReference>
<evidence type="ECO:0000259" key="1">
    <source>
        <dbReference type="Pfam" id="PF01627"/>
    </source>
</evidence>
<proteinExistence type="predicted"/>
<dbReference type="GO" id="GO:0000160">
    <property type="term" value="P:phosphorelay signal transduction system"/>
    <property type="evidence" value="ECO:0007669"/>
    <property type="project" value="InterPro"/>
</dbReference>
<sequence>MTTAECYALIGADYAEVLRLMGNEDRVRRFLLKFAEEPSYGLLCRSVEAGDAKEAFRAAHSIKGVCLNLGLTALYRSAGDLCEELRGGAFTDAVPGLLRRVGEDYQKTINGIRELAQA</sequence>
<evidence type="ECO:0000313" key="2">
    <source>
        <dbReference type="EMBL" id="RLL08033.1"/>
    </source>
</evidence>
<protein>
    <submittedName>
        <fullName evidence="2">Hpt domain-containing protein</fullName>
    </submittedName>
</protein>
<comment type="caution">
    <text evidence="2">The sequence shown here is derived from an EMBL/GenBank/DDBJ whole genome shotgun (WGS) entry which is preliminary data.</text>
</comment>